<dbReference type="InterPro" id="IPR003593">
    <property type="entry name" value="AAA+_ATPase"/>
</dbReference>
<evidence type="ECO:0000313" key="8">
    <source>
        <dbReference type="EMBL" id="MFD1847983.1"/>
    </source>
</evidence>
<dbReference type="InterPro" id="IPR050206">
    <property type="entry name" value="FtsK/SpoIIIE/SftA"/>
</dbReference>
<accession>A0ABW4QBA4</accession>
<dbReference type="InterPro" id="IPR002543">
    <property type="entry name" value="FtsK_dom"/>
</dbReference>
<dbReference type="CDD" id="cd01127">
    <property type="entry name" value="TrwB_TraG_TraD_VirD4"/>
    <property type="match status" value="1"/>
</dbReference>
<feature type="domain" description="FtsK" evidence="7">
    <location>
        <begin position="561"/>
        <end position="748"/>
    </location>
</feature>
<keyword evidence="5" id="KW-1133">Transmembrane helix</keyword>
<keyword evidence="5" id="KW-0472">Membrane</keyword>
<keyword evidence="2 4" id="KW-0547">Nucleotide-binding</keyword>
<evidence type="ECO:0000259" key="7">
    <source>
        <dbReference type="PROSITE" id="PS50901"/>
    </source>
</evidence>
<feature type="transmembrane region" description="Helical" evidence="5">
    <location>
        <begin position="238"/>
        <end position="256"/>
    </location>
</feature>
<feature type="domain" description="FHA" evidence="6">
    <location>
        <begin position="115"/>
        <end position="163"/>
    </location>
</feature>
<reference evidence="9" key="1">
    <citation type="journal article" date="2019" name="Int. J. Syst. Evol. Microbiol.">
        <title>The Global Catalogue of Microorganisms (GCM) 10K type strain sequencing project: providing services to taxonomists for standard genome sequencing and annotation.</title>
        <authorList>
            <consortium name="The Broad Institute Genomics Platform"/>
            <consortium name="The Broad Institute Genome Sequencing Center for Infectious Disease"/>
            <person name="Wu L."/>
            <person name="Ma J."/>
        </authorList>
    </citation>
    <scope>NUCLEOTIDE SEQUENCE [LARGE SCALE GENOMIC DNA]</scope>
    <source>
        <strain evidence="9">JCM 11496</strain>
    </source>
</reference>
<dbReference type="PROSITE" id="PS50006">
    <property type="entry name" value="FHA_DOMAIN"/>
    <property type="match status" value="1"/>
</dbReference>
<evidence type="ECO:0000256" key="2">
    <source>
        <dbReference type="ARBA" id="ARBA00022741"/>
    </source>
</evidence>
<proteinExistence type="predicted"/>
<dbReference type="SMART" id="SM00240">
    <property type="entry name" value="FHA"/>
    <property type="match status" value="1"/>
</dbReference>
<dbReference type="Proteomes" id="UP001597307">
    <property type="component" value="Unassembled WGS sequence"/>
</dbReference>
<evidence type="ECO:0000256" key="3">
    <source>
        <dbReference type="ARBA" id="ARBA00022840"/>
    </source>
</evidence>
<dbReference type="Pfam" id="PF16697">
    <property type="entry name" value="Yop-YscD_cpl"/>
    <property type="match status" value="1"/>
</dbReference>
<keyword evidence="9" id="KW-1185">Reference proteome</keyword>
<dbReference type="SUPFAM" id="SSF49879">
    <property type="entry name" value="SMAD/FHA domain"/>
    <property type="match status" value="1"/>
</dbReference>
<dbReference type="InterPro" id="IPR027417">
    <property type="entry name" value="P-loop_NTPase"/>
</dbReference>
<evidence type="ECO:0000259" key="6">
    <source>
        <dbReference type="PROSITE" id="PS50006"/>
    </source>
</evidence>
<feature type="transmembrane region" description="Helical" evidence="5">
    <location>
        <begin position="215"/>
        <end position="232"/>
    </location>
</feature>
<dbReference type="InterPro" id="IPR032030">
    <property type="entry name" value="YscD_cytoplasmic_dom"/>
</dbReference>
<dbReference type="InterPro" id="IPR000253">
    <property type="entry name" value="FHA_dom"/>
</dbReference>
<dbReference type="SMART" id="SM00382">
    <property type="entry name" value="AAA"/>
    <property type="match status" value="2"/>
</dbReference>
<dbReference type="PROSITE" id="PS50901">
    <property type="entry name" value="FTSK"/>
    <property type="match status" value="1"/>
</dbReference>
<dbReference type="PANTHER" id="PTHR22683">
    <property type="entry name" value="SPORULATION PROTEIN RELATED"/>
    <property type="match status" value="1"/>
</dbReference>
<evidence type="ECO:0000313" key="9">
    <source>
        <dbReference type="Proteomes" id="UP001597307"/>
    </source>
</evidence>
<dbReference type="PANTHER" id="PTHR22683:SF1">
    <property type="entry name" value="TYPE VII SECRETION SYSTEM PROTEIN ESSC"/>
    <property type="match status" value="1"/>
</dbReference>
<dbReference type="SUPFAM" id="SSF52540">
    <property type="entry name" value="P-loop containing nucleoside triphosphate hydrolases"/>
    <property type="match status" value="2"/>
</dbReference>
<keyword evidence="3 4" id="KW-0067">ATP-binding</keyword>
<protein>
    <submittedName>
        <fullName evidence="8">FtsK/SpoIIIE domain-containing protein</fullName>
    </submittedName>
</protein>
<keyword evidence="1" id="KW-0597">Phosphoprotein</keyword>
<comment type="caution">
    <text evidence="8">The sequence shown here is derived from an EMBL/GenBank/DDBJ whole genome shotgun (WGS) entry which is preliminary data.</text>
</comment>
<evidence type="ECO:0000256" key="4">
    <source>
        <dbReference type="PROSITE-ProRule" id="PRU00289"/>
    </source>
</evidence>
<dbReference type="Gene3D" id="3.40.50.300">
    <property type="entry name" value="P-loop containing nucleotide triphosphate hydrolases"/>
    <property type="match status" value="3"/>
</dbReference>
<dbReference type="RefSeq" id="WP_343881200.1">
    <property type="nucleotide sequence ID" value="NZ_BAAAIJ010000056.1"/>
</dbReference>
<name>A0ABW4QBA4_9MICC</name>
<evidence type="ECO:0000256" key="5">
    <source>
        <dbReference type="SAM" id="Phobius"/>
    </source>
</evidence>
<dbReference type="Pfam" id="PF01580">
    <property type="entry name" value="FtsK_SpoIIIE"/>
    <property type="match status" value="1"/>
</dbReference>
<dbReference type="Gene3D" id="2.60.200.20">
    <property type="match status" value="1"/>
</dbReference>
<gene>
    <name evidence="8" type="ORF">ACFSFX_15435</name>
</gene>
<evidence type="ECO:0000256" key="1">
    <source>
        <dbReference type="ARBA" id="ARBA00022553"/>
    </source>
</evidence>
<dbReference type="EMBL" id="JBHUGA010000061">
    <property type="protein sequence ID" value="MFD1847983.1"/>
    <property type="molecule type" value="Genomic_DNA"/>
</dbReference>
<dbReference type="InterPro" id="IPR008984">
    <property type="entry name" value="SMAD_FHA_dom_sf"/>
</dbReference>
<keyword evidence="5" id="KW-0812">Transmembrane</keyword>
<organism evidence="8 9">
    <name type="scientific">Arthrobacter flavus</name>
    <dbReference type="NCBI Taxonomy" id="95172"/>
    <lineage>
        <taxon>Bacteria</taxon>
        <taxon>Bacillati</taxon>
        <taxon>Actinomycetota</taxon>
        <taxon>Actinomycetes</taxon>
        <taxon>Micrococcales</taxon>
        <taxon>Micrococcaceae</taxon>
        <taxon>Arthrobacter</taxon>
    </lineage>
</organism>
<sequence length="1324" mass="138884">MLLHLTLVWAPCPSAPPQGGRVELVVDTSLVKSALALRDALCADYNTGACSVAGQPLEELILGMAPLVSGAVLVAGGSAPCPDRPRGGPAPSHLVFVVCSGPDAGQLIGLTRGTYSVGRKGTDIVLDDPEVSRVHALLTVELNRVLLRDVSSDNGTWVDDSPIDEVTVSVTSRIRLGGSRCRLSLADQPPPGEPVPQLAEPLEVARPHSVTANPAMLAAALLPLALGVGLAVTTGMWLFLGFSVLSAGVGLAPLVARRRARRIFAAALAQAAEVDRDRRRAVSDVGWLALQAIASPETDQEAHRTTDGVPVYVRFGEGLQQANLVVKPAGSVYAPPLLTDAPVVVELASSGASCPVPEISVSGSRHHLQGLARSLLLQLSHSPGAAICVGTYEELPVDARFLPGIVLADTDTALTELSRARASVPVLLFGSCARWNPPRGRLAAVFRFGISPGQELPSGPDRCSMRIKLRDGEADLLADGYQSSFRPDLVSSRSFGRLTRAQASRAFTDVRAPVASIGQDFPIPFSRSSLARLAPTAPEQVIHTWARPSPGLAAPIAPSAAGALSFDLVADGPHVLIAGTTGSGKSELLRTLVLSIALHHSPNDVNFLFIDFKGGAALRILSDLPHSVGLLTDLSAAAVARALKSLLAEIKRREQLFARYLVGDIREWPDADRPALPRLVLVIDEFRMLVDEVPGAMADLMRVATLGRSLGIHLVMATQRPQGALSPDIRANVTATMALRVGSALESHDLIGSAAASAIPVDAPGRAFLKRGSGNPIEFQTASTGAVEIEGVTGSGVVDLASHLRQPEATSPITVPGDQRTATPLPKAPDLATRLVTVLATAAAMNPGAPLHYPVLPELPAVLPPFSDLASPPDTVPLGLLDLPEQQSQRQLQWSPGEHSHLALVGCRPGGTSDALVHLVDQLVHRLPDHHLYLLDGDGSLRWVATAPQVGAYVGSPEIKRAARVLRLVSEQVTTRLSHSLGSGNGALPSPGLVVVISGWGRWAGALRNSRWAWGEGLLQDIARDGPAAGTTLVAAGGRELTTSQFFTLIHNRLYFPLGAGRESILTWPAHVPTEDLPGRCLAQGPIGSTAGALGQVALGRATESALNLATGPRPTNQPFRVLPLPSVVHESADLFKAPVGGPLRVPIGVGGDELGVVYLEPTRGSVFLVLGSAGSGRTTLLNRIAASVPTGTKCLCPGSETEPDSFWRDLDLTPRGGVEPPDALLLIDDADRLAPETHRHLAALATAGYRLILTALNNPAVTRIPLAVQARSARTGMVLSPRQPSDGDFFGVRLDCDDHPTPGRGFQLGNGDPCEVQIALPPN</sequence>
<dbReference type="CDD" id="cd00060">
    <property type="entry name" value="FHA"/>
    <property type="match status" value="1"/>
</dbReference>
<feature type="binding site" evidence="4">
    <location>
        <begin position="579"/>
        <end position="586"/>
    </location>
    <ligand>
        <name>ATP</name>
        <dbReference type="ChEBI" id="CHEBI:30616"/>
    </ligand>
</feature>